<keyword evidence="4" id="KW-1185">Reference proteome</keyword>
<accession>A0A1E5XPH6</accession>
<evidence type="ECO:0000256" key="1">
    <source>
        <dbReference type="SAM" id="MobiDB-lite"/>
    </source>
</evidence>
<feature type="compositionally biased region" description="Basic residues" evidence="1">
    <location>
        <begin position="66"/>
        <end position="75"/>
    </location>
</feature>
<dbReference type="AlphaFoldDB" id="A0A1E5XPH6"/>
<evidence type="ECO:0000259" key="2">
    <source>
        <dbReference type="Pfam" id="PF04542"/>
    </source>
</evidence>
<dbReference type="Gene3D" id="1.10.1740.10">
    <property type="match status" value="1"/>
</dbReference>
<dbReference type="InterPro" id="IPR007627">
    <property type="entry name" value="RNA_pol_sigma70_r2"/>
</dbReference>
<dbReference type="InterPro" id="IPR013325">
    <property type="entry name" value="RNA_pol_sigma_r2"/>
</dbReference>
<comment type="caution">
    <text evidence="3">The sequence shown here is derived from an EMBL/GenBank/DDBJ whole genome shotgun (WGS) entry which is preliminary data.</text>
</comment>
<sequence>MSGAMRQSTYDQLLALARHCSRLPADADDLLQDALIEAIRVGRADFTRPEHRRWLVGVMRNKAKMAARGASRRRTRDSAWQETRPALPETDETPISALLTGLPPALKAVAALALSGHDRREIAYLLRLDEVTLRQRISTLGKRLRAAGLALPEGTPGLGLNLAYGRIRDALLPALLREGGIFASHDPDGHLFIVRRAPPG</sequence>
<dbReference type="Proteomes" id="UP000095463">
    <property type="component" value="Unassembled WGS sequence"/>
</dbReference>
<dbReference type="Pfam" id="PF04542">
    <property type="entry name" value="Sigma70_r2"/>
    <property type="match status" value="1"/>
</dbReference>
<feature type="region of interest" description="Disordered" evidence="1">
    <location>
        <begin position="66"/>
        <end position="87"/>
    </location>
</feature>
<dbReference type="OrthoDB" id="1524900at2"/>
<reference evidence="3 4" key="1">
    <citation type="journal article" date="2015" name="Genome Announc.">
        <title>Genome Assemblies of Three Soil-Associated Devosia species: D. insulae, D. limi, and D. soli.</title>
        <authorList>
            <person name="Hassan Y.I."/>
            <person name="Lepp D."/>
            <person name="Zhou T."/>
        </authorList>
    </citation>
    <scope>NUCLEOTIDE SEQUENCE [LARGE SCALE GENOMIC DNA]</scope>
    <source>
        <strain evidence="3 4">DS-56</strain>
    </source>
</reference>
<dbReference type="EMBL" id="LAJE02000203">
    <property type="protein sequence ID" value="OEO30488.1"/>
    <property type="molecule type" value="Genomic_DNA"/>
</dbReference>
<organism evidence="3 4">
    <name type="scientific">Devosia insulae DS-56</name>
    <dbReference type="NCBI Taxonomy" id="1116389"/>
    <lineage>
        <taxon>Bacteria</taxon>
        <taxon>Pseudomonadati</taxon>
        <taxon>Pseudomonadota</taxon>
        <taxon>Alphaproteobacteria</taxon>
        <taxon>Hyphomicrobiales</taxon>
        <taxon>Devosiaceae</taxon>
        <taxon>Devosia</taxon>
    </lineage>
</organism>
<dbReference type="SUPFAM" id="SSF88946">
    <property type="entry name" value="Sigma2 domain of RNA polymerase sigma factors"/>
    <property type="match status" value="1"/>
</dbReference>
<feature type="domain" description="RNA polymerase sigma-70 region 2" evidence="2">
    <location>
        <begin position="8"/>
        <end position="72"/>
    </location>
</feature>
<evidence type="ECO:0000313" key="3">
    <source>
        <dbReference type="EMBL" id="OEO30488.1"/>
    </source>
</evidence>
<dbReference type="GO" id="GO:0006352">
    <property type="term" value="P:DNA-templated transcription initiation"/>
    <property type="evidence" value="ECO:0007669"/>
    <property type="project" value="InterPro"/>
</dbReference>
<proteinExistence type="predicted"/>
<name>A0A1E5XPH6_9HYPH</name>
<protein>
    <recommendedName>
        <fullName evidence="2">RNA polymerase sigma-70 region 2 domain-containing protein</fullName>
    </recommendedName>
</protein>
<gene>
    <name evidence="3" type="ORF">VW23_021035</name>
</gene>
<evidence type="ECO:0000313" key="4">
    <source>
        <dbReference type="Proteomes" id="UP000095463"/>
    </source>
</evidence>
<dbReference type="GO" id="GO:0003700">
    <property type="term" value="F:DNA-binding transcription factor activity"/>
    <property type="evidence" value="ECO:0007669"/>
    <property type="project" value="InterPro"/>
</dbReference>